<dbReference type="Proteomes" id="UP000664699">
    <property type="component" value="Unassembled WGS sequence"/>
</dbReference>
<comment type="caution">
    <text evidence="1">The sequence shown here is derived from an EMBL/GenBank/DDBJ whole genome shotgun (WGS) entry which is preliminary data.</text>
</comment>
<accession>A0ABS3EDL5</accession>
<organism evidence="1 2">
    <name type="scientific">Agrobacterium burrii</name>
    <dbReference type="NCBI Taxonomy" id="2815339"/>
    <lineage>
        <taxon>Bacteria</taxon>
        <taxon>Pseudomonadati</taxon>
        <taxon>Pseudomonadota</taxon>
        <taxon>Alphaproteobacteria</taxon>
        <taxon>Hyphomicrobiales</taxon>
        <taxon>Rhizobiaceae</taxon>
        <taxon>Rhizobium/Agrobacterium group</taxon>
        <taxon>Agrobacterium</taxon>
        <taxon>Agrobacterium tumefaciens complex</taxon>
    </lineage>
</organism>
<gene>
    <name evidence="1" type="ORF">JZX89_04200</name>
</gene>
<proteinExistence type="predicted"/>
<evidence type="ECO:0000313" key="1">
    <source>
        <dbReference type="EMBL" id="MBO0129942.1"/>
    </source>
</evidence>
<name>A0ABS3EDL5_9HYPH</name>
<protein>
    <submittedName>
        <fullName evidence="1">Uncharacterized protein</fullName>
    </submittedName>
</protein>
<evidence type="ECO:0000313" key="2">
    <source>
        <dbReference type="Proteomes" id="UP000664699"/>
    </source>
</evidence>
<dbReference type="EMBL" id="JAFLNA010000002">
    <property type="protein sequence ID" value="MBO0129942.1"/>
    <property type="molecule type" value="Genomic_DNA"/>
</dbReference>
<sequence>MVYLSNFVDARNAKLAKQHKPRQIVSGDRRKHVISQVMNVLDDFRNNPWEREGATRSGLRSALCLVGHEWAEADHESAGLITAAFQKLGQGARPSWAEGQAHYAMGREACARCGNAIGEDQKPHRYCSVRCAKLALQDQAFDKPVQDDVYGRDAWKIIAKTKTAPRTCALPSCGKEFRVWAESRENRYCSKQCRSDSMRTRVMRRCVNEACGKEFLPSQKDVQCCSIACSSSIGRKKQFQHTCQAPGCSTEFLSALPYAKYCSGKCNVRAHYHRKKQLLSNFSCDDLGLIDAKEAQQDVILLLLPLTAAAFDGWFRRAA</sequence>
<reference evidence="1 2" key="1">
    <citation type="submission" date="2021-03" db="EMBL/GenBank/DDBJ databases">
        <title>Whole genome sequence of Agrobacterium sp. strain Rnr.</title>
        <authorList>
            <person name="Mafakheri H."/>
            <person name="Taghavi S.M."/>
            <person name="Nemanja K."/>
            <person name="Osdaghi E."/>
        </authorList>
    </citation>
    <scope>NUCLEOTIDE SEQUENCE [LARGE SCALE GENOMIC DNA]</scope>
    <source>
        <strain evidence="1 2">Rnr</strain>
    </source>
</reference>
<keyword evidence="2" id="KW-1185">Reference proteome</keyword>
<dbReference type="RefSeq" id="WP_207133191.1">
    <property type="nucleotide sequence ID" value="NZ_JAFLNA010000002.1"/>
</dbReference>